<evidence type="ECO:0000256" key="2">
    <source>
        <dbReference type="ARBA" id="ARBA00022679"/>
    </source>
</evidence>
<evidence type="ECO:0000256" key="1">
    <source>
        <dbReference type="ARBA" id="ARBA00009943"/>
    </source>
</evidence>
<sequence length="341" mass="38196">MKVIINKDISAAEWDKRVTHCGGNYFHTHAYALYETNNSSGTPLFLSLVTPNGDVEGIAVVHLESPKLWPFSIYCKKASFGALPETLNSDDLLPFMRLIEDELAKLGVFYIFNHAYESRHSKDILTVLGYQLNERSEFYISLEASEDDIWKKLKGSKRTDIRKAEKKGVESVFKHSIESVAQLKSMQKSALARKGVVVSNHSKMVKRIKDKLIDLDRAVVVTSKVDNEAINAGLFGYYNDKVYYVISGSTIDGNKFSGPAHMIWHTILQFKKKGFKSINLGGVSEGESQNQAGLFSFKKDFGAEIVNQPSGQKILSSTGNLLNKVKNWLQLLKATKLNYNS</sequence>
<accession>Q47U74</accession>
<dbReference type="Gene3D" id="3.40.630.30">
    <property type="match status" value="1"/>
</dbReference>
<protein>
    <submittedName>
        <fullName evidence="7">FemAB family protein</fullName>
    </submittedName>
</protein>
<dbReference type="Pfam" id="PF02388">
    <property type="entry name" value="FemAB"/>
    <property type="match status" value="1"/>
</dbReference>
<dbReference type="GO" id="GO:0008360">
    <property type="term" value="P:regulation of cell shape"/>
    <property type="evidence" value="ECO:0007669"/>
    <property type="project" value="UniProtKB-KW"/>
</dbReference>
<gene>
    <name evidence="7" type="ordered locus">CPS_5010</name>
</gene>
<organism evidence="7 8">
    <name type="scientific">Colwellia psychrerythraea (strain 34H / ATCC BAA-681)</name>
    <name type="common">Vibrio psychroerythus</name>
    <dbReference type="NCBI Taxonomy" id="167879"/>
    <lineage>
        <taxon>Bacteria</taxon>
        <taxon>Pseudomonadati</taxon>
        <taxon>Pseudomonadota</taxon>
        <taxon>Gammaproteobacteria</taxon>
        <taxon>Alteromonadales</taxon>
        <taxon>Colwelliaceae</taxon>
        <taxon>Colwellia</taxon>
    </lineage>
</organism>
<dbReference type="RefSeq" id="WP_011045729.1">
    <property type="nucleotide sequence ID" value="NC_003910.7"/>
</dbReference>
<dbReference type="GO" id="GO:0016755">
    <property type="term" value="F:aminoacyltransferase activity"/>
    <property type="evidence" value="ECO:0007669"/>
    <property type="project" value="InterPro"/>
</dbReference>
<dbReference type="GO" id="GO:0009252">
    <property type="term" value="P:peptidoglycan biosynthetic process"/>
    <property type="evidence" value="ECO:0007669"/>
    <property type="project" value="UniProtKB-KW"/>
</dbReference>
<keyword evidence="4" id="KW-0573">Peptidoglycan synthesis</keyword>
<evidence type="ECO:0000313" key="7">
    <source>
        <dbReference type="EMBL" id="AAZ26720.1"/>
    </source>
</evidence>
<dbReference type="PROSITE" id="PS51191">
    <property type="entry name" value="FEMABX"/>
    <property type="match status" value="1"/>
</dbReference>
<dbReference type="PANTHER" id="PTHR36174:SF1">
    <property type="entry name" value="LIPID II:GLYCINE GLYCYLTRANSFERASE"/>
    <property type="match status" value="1"/>
</dbReference>
<dbReference type="HOGENOM" id="CLU_813066_0_0_6"/>
<keyword evidence="3" id="KW-0133">Cell shape</keyword>
<evidence type="ECO:0000256" key="6">
    <source>
        <dbReference type="ARBA" id="ARBA00023316"/>
    </source>
</evidence>
<keyword evidence="6" id="KW-0961">Cell wall biogenesis/degradation</keyword>
<keyword evidence="2" id="KW-0808">Transferase</keyword>
<dbReference type="PANTHER" id="PTHR36174">
    <property type="entry name" value="LIPID II:GLYCINE GLYCYLTRANSFERASE"/>
    <property type="match status" value="1"/>
</dbReference>
<evidence type="ECO:0000256" key="3">
    <source>
        <dbReference type="ARBA" id="ARBA00022960"/>
    </source>
</evidence>
<evidence type="ECO:0000256" key="4">
    <source>
        <dbReference type="ARBA" id="ARBA00022984"/>
    </source>
</evidence>
<dbReference type="InterPro" id="IPR003447">
    <property type="entry name" value="FEMABX"/>
</dbReference>
<dbReference type="STRING" id="167879.CPS_5010"/>
<evidence type="ECO:0000313" key="8">
    <source>
        <dbReference type="Proteomes" id="UP000000547"/>
    </source>
</evidence>
<keyword evidence="5" id="KW-0012">Acyltransferase</keyword>
<dbReference type="SUPFAM" id="SSF55729">
    <property type="entry name" value="Acyl-CoA N-acyltransferases (Nat)"/>
    <property type="match status" value="1"/>
</dbReference>
<dbReference type="GO" id="GO:0071555">
    <property type="term" value="P:cell wall organization"/>
    <property type="evidence" value="ECO:0007669"/>
    <property type="project" value="UniProtKB-KW"/>
</dbReference>
<dbReference type="InterPro" id="IPR016181">
    <property type="entry name" value="Acyl_CoA_acyltransferase"/>
</dbReference>
<comment type="similarity">
    <text evidence="1">Belongs to the FemABX family.</text>
</comment>
<dbReference type="Proteomes" id="UP000000547">
    <property type="component" value="Chromosome"/>
</dbReference>
<proteinExistence type="inferred from homology"/>
<dbReference type="AlphaFoldDB" id="Q47U74"/>
<evidence type="ECO:0000256" key="5">
    <source>
        <dbReference type="ARBA" id="ARBA00023315"/>
    </source>
</evidence>
<dbReference type="EMBL" id="CP000083">
    <property type="protein sequence ID" value="AAZ26720.1"/>
    <property type="molecule type" value="Genomic_DNA"/>
</dbReference>
<dbReference type="KEGG" id="cps:CPS_5010"/>
<dbReference type="InterPro" id="IPR050644">
    <property type="entry name" value="PG_Glycine_Bridge_Synth"/>
</dbReference>
<name>Q47U74_COLP3</name>
<reference evidence="7" key="1">
    <citation type="journal article" date="2005" name="Proc. Natl. Acad. Sci. U.S.A.">
        <title>The psychrophilic lifestyle as revealed by the genome sequence of Colwellia psychrerythraea 34H through genomic and proteomic analyses.</title>
        <authorList>
            <person name="Methe B.A."/>
            <person name="Nelson K.E."/>
            <person name="Deming J.W."/>
            <person name="Momen B."/>
            <person name="Melamud E."/>
            <person name="Zhang X."/>
            <person name="Moult J."/>
            <person name="Madupu R."/>
            <person name="Nelson W.C."/>
            <person name="Dodson R.J."/>
            <person name="Brinkac L.M."/>
            <person name="Daugherty S.C."/>
            <person name="Durkin A.S."/>
            <person name="DeBoy R.T."/>
            <person name="Kolonay J.F."/>
            <person name="Sullivan S.A."/>
            <person name="Zhou L."/>
            <person name="Davidsen T.M."/>
            <person name="Wu M."/>
            <person name="Huston A.L."/>
            <person name="Lewis M."/>
            <person name="Weaver B."/>
            <person name="Weidman J.F."/>
            <person name="Khouri H."/>
            <person name="Utterback T.R."/>
            <person name="Feldblyum T.V."/>
            <person name="Fraser C.M."/>
        </authorList>
    </citation>
    <scope>NUCLEOTIDE SEQUENCE [LARGE SCALE GENOMIC DNA]</scope>
    <source>
        <strain evidence="7">34H</strain>
    </source>
</reference>